<evidence type="ECO:0000313" key="1">
    <source>
        <dbReference type="EMBL" id="AXH89407.1"/>
    </source>
</evidence>
<evidence type="ECO:0000313" key="2">
    <source>
        <dbReference type="Proteomes" id="UP000253958"/>
    </source>
</evidence>
<dbReference type="Pfam" id="PF19586">
    <property type="entry name" value="DUF6093"/>
    <property type="match status" value="1"/>
</dbReference>
<reference evidence="1 2" key="2">
    <citation type="submission" date="2018-08" db="EMBL/GenBank/DDBJ databases">
        <title>Streptomyces kandeliansis sp. nov., an endophytic bacterium isolated from mangrove plant.</title>
        <authorList>
            <person name="Wang R."/>
        </authorList>
    </citation>
    <scope>NUCLEOTIDE SEQUENCE [LARGE SCALE GENOMIC DNA]</scope>
    <source>
        <strain evidence="2">H14(2018)</strain>
    </source>
</reference>
<dbReference type="InterPro" id="IPR046075">
    <property type="entry name" value="DUF6093"/>
</dbReference>
<proteinExistence type="predicted"/>
<sequence>MVLDALLARGRAAAERLMVDACEVRRPTGEGSDDDGNVVVTYEPVYSGKCRVQQPNAQAAQQDAGEDYMLMLRLEVHLPISVVGLEAGDEITVTASQHDLDLVGRRFVVRDLAHKSHATARRVGVTERTS</sequence>
<evidence type="ECO:0008006" key="3">
    <source>
        <dbReference type="Google" id="ProtNLM"/>
    </source>
</evidence>
<protein>
    <recommendedName>
        <fullName evidence="3">Head-tail adaptor protein</fullName>
    </recommendedName>
</protein>
<reference evidence="1 2" key="1">
    <citation type="submission" date="2018-07" db="EMBL/GenBank/DDBJ databases">
        <authorList>
            <person name="Ye Y."/>
        </authorList>
    </citation>
    <scope>NUCLEOTIDE SEQUENCE [LARGE SCALE GENOMIC DNA]</scope>
    <source>
        <strain evidence="2">H14(2018)</strain>
    </source>
</reference>
<gene>
    <name evidence="1" type="ORF">DVH21_05345</name>
</gene>
<dbReference type="AlphaFoldDB" id="A0A6N3JV67"/>
<organism evidence="1 2">
    <name type="scientific">Micromonospora aurantiaca</name>
    <name type="common">nom. illeg.</name>
    <dbReference type="NCBI Taxonomy" id="47850"/>
    <lineage>
        <taxon>Bacteria</taxon>
        <taxon>Bacillati</taxon>
        <taxon>Actinomycetota</taxon>
        <taxon>Actinomycetes</taxon>
        <taxon>Micromonosporales</taxon>
        <taxon>Micromonosporaceae</taxon>
        <taxon>Micromonospora</taxon>
    </lineage>
</organism>
<dbReference type="Proteomes" id="UP000253958">
    <property type="component" value="Chromosome"/>
</dbReference>
<accession>A0A6N3JV67</accession>
<name>A0A6N3JV67_9ACTN</name>
<dbReference type="EMBL" id="CP031263">
    <property type="protein sequence ID" value="AXH89407.1"/>
    <property type="molecule type" value="Genomic_DNA"/>
</dbReference>